<accession>A0A2K8YUY0</accession>
<feature type="domain" description="Cyclic nucleotide-binding" evidence="1">
    <location>
        <begin position="18"/>
        <end position="101"/>
    </location>
</feature>
<reference evidence="2 3" key="1">
    <citation type="submission" date="2017-11" db="EMBL/GenBank/DDBJ databases">
        <title>Taxonomic description and genome sequences of Spirosoma HA7 sp. nov., isolated from pollen microhabitat of Corylus avellana.</title>
        <authorList>
            <person name="Ambika Manirajan B."/>
            <person name="Suarez C."/>
            <person name="Ratering S."/>
            <person name="Geissler-Plaum R."/>
            <person name="Cardinale M."/>
            <person name="Sylvia S."/>
        </authorList>
    </citation>
    <scope>NUCLEOTIDE SEQUENCE [LARGE SCALE GENOMIC DNA]</scope>
    <source>
        <strain evidence="2 3">HA7</strain>
    </source>
</reference>
<dbReference type="OrthoDB" id="663011at2"/>
<dbReference type="KEGG" id="spir:CWM47_06200"/>
<dbReference type="CDD" id="cd00038">
    <property type="entry name" value="CAP_ED"/>
    <property type="match status" value="1"/>
</dbReference>
<dbReference type="Proteomes" id="UP000232883">
    <property type="component" value="Chromosome"/>
</dbReference>
<dbReference type="RefSeq" id="WP_100987158.1">
    <property type="nucleotide sequence ID" value="NZ_CP025096.1"/>
</dbReference>
<name>A0A2K8YUY0_9BACT</name>
<dbReference type="Gene3D" id="2.60.120.10">
    <property type="entry name" value="Jelly Rolls"/>
    <property type="match status" value="1"/>
</dbReference>
<keyword evidence="3" id="KW-1185">Reference proteome</keyword>
<protein>
    <submittedName>
        <fullName evidence="2">Crp/Fnr family transcriptional regulator</fullName>
    </submittedName>
</protein>
<sequence length="177" mass="20541">MLNATPFIERIKGSWSREEFPAKSLLVKEGALVRKLFYLEAGACRAWFTTSDGKQVTMNFGFEGNFVSSMETIIADEPSWYTVETLEPTVAYSLPIEEFKAQRLTQPQVQAAYCEHLEKRLLHYQQLFVSRIKDSPQKRYQDLLTQHPEIIHRVPQHYIASFLGITSVSLSRIRNRR</sequence>
<evidence type="ECO:0000259" key="1">
    <source>
        <dbReference type="Pfam" id="PF00027"/>
    </source>
</evidence>
<dbReference type="EMBL" id="CP025096">
    <property type="protein sequence ID" value="AUD01437.1"/>
    <property type="molecule type" value="Genomic_DNA"/>
</dbReference>
<organism evidence="2 3">
    <name type="scientific">Spirosoma pollinicola</name>
    <dbReference type="NCBI Taxonomy" id="2057025"/>
    <lineage>
        <taxon>Bacteria</taxon>
        <taxon>Pseudomonadati</taxon>
        <taxon>Bacteroidota</taxon>
        <taxon>Cytophagia</taxon>
        <taxon>Cytophagales</taxon>
        <taxon>Cytophagaceae</taxon>
        <taxon>Spirosoma</taxon>
    </lineage>
</organism>
<dbReference type="InterPro" id="IPR014710">
    <property type="entry name" value="RmlC-like_jellyroll"/>
</dbReference>
<proteinExistence type="predicted"/>
<dbReference type="InterPro" id="IPR000595">
    <property type="entry name" value="cNMP-bd_dom"/>
</dbReference>
<gene>
    <name evidence="2" type="ORF">CWM47_06200</name>
</gene>
<dbReference type="Pfam" id="PF00027">
    <property type="entry name" value="cNMP_binding"/>
    <property type="match status" value="1"/>
</dbReference>
<dbReference type="SUPFAM" id="SSF51206">
    <property type="entry name" value="cAMP-binding domain-like"/>
    <property type="match status" value="1"/>
</dbReference>
<dbReference type="InterPro" id="IPR018490">
    <property type="entry name" value="cNMP-bd_dom_sf"/>
</dbReference>
<evidence type="ECO:0000313" key="2">
    <source>
        <dbReference type="EMBL" id="AUD01437.1"/>
    </source>
</evidence>
<evidence type="ECO:0000313" key="3">
    <source>
        <dbReference type="Proteomes" id="UP000232883"/>
    </source>
</evidence>
<dbReference type="AlphaFoldDB" id="A0A2K8YUY0"/>